<protein>
    <recommendedName>
        <fullName evidence="3">DUF4369 domain-containing protein</fullName>
    </recommendedName>
</protein>
<name>A0A5K7S5E9_9BACT</name>
<evidence type="ECO:0000313" key="1">
    <source>
        <dbReference type="EMBL" id="BBE16705.1"/>
    </source>
</evidence>
<dbReference type="KEGG" id="anf:AQPE_0848"/>
<dbReference type="Proteomes" id="UP001193389">
    <property type="component" value="Chromosome"/>
</dbReference>
<dbReference type="EMBL" id="AP018694">
    <property type="protein sequence ID" value="BBE16705.1"/>
    <property type="molecule type" value="Genomic_DNA"/>
</dbReference>
<evidence type="ECO:0000313" key="2">
    <source>
        <dbReference type="Proteomes" id="UP001193389"/>
    </source>
</evidence>
<keyword evidence="2" id="KW-1185">Reference proteome</keyword>
<reference evidence="1" key="1">
    <citation type="journal article" date="2020" name="Int. J. Syst. Evol. Microbiol.">
        <title>Aquipluma nitroreducens gen. nov. sp. nov., a novel facultatively anaerobic bacterium isolated from a freshwater lake.</title>
        <authorList>
            <person name="Watanabe M."/>
            <person name="Kojima H."/>
            <person name="Fukui M."/>
        </authorList>
    </citation>
    <scope>NUCLEOTIDE SEQUENCE</scope>
    <source>
        <strain evidence="1">MeG22</strain>
    </source>
</reference>
<evidence type="ECO:0008006" key="3">
    <source>
        <dbReference type="Google" id="ProtNLM"/>
    </source>
</evidence>
<organism evidence="1 2">
    <name type="scientific">Aquipluma nitroreducens</name>
    <dbReference type="NCBI Taxonomy" id="2010828"/>
    <lineage>
        <taxon>Bacteria</taxon>
        <taxon>Pseudomonadati</taxon>
        <taxon>Bacteroidota</taxon>
        <taxon>Bacteroidia</taxon>
        <taxon>Marinilabiliales</taxon>
        <taxon>Prolixibacteraceae</taxon>
        <taxon>Aquipluma</taxon>
    </lineage>
</organism>
<dbReference type="RefSeq" id="WP_318349756.1">
    <property type="nucleotide sequence ID" value="NZ_AP018694.1"/>
</dbReference>
<dbReference type="AlphaFoldDB" id="A0A5K7S5E9"/>
<sequence>MIEKVLLKFVVILFLSVSLNLSSQSQNRNYFVVNGNVIAELNSANYSSVLIIKNNQKSVSSQIPGNGRFRLELEYNAEYRLIFSKKGNQSKAIVVNTEIPEKAINNASNFSHFLMTVKLLAGSRDSENNYSENQIQQICYSSQKNCFTALPSILNAEYVEKGNSNQDQIIRSQVYKAKL</sequence>
<proteinExistence type="predicted"/>
<gene>
    <name evidence="1" type="ORF">AQPE_0848</name>
</gene>
<accession>A0A5K7S5E9</accession>